<feature type="transmembrane region" description="Helical" evidence="1">
    <location>
        <begin position="250"/>
        <end position="267"/>
    </location>
</feature>
<accession>E3VZV3</accession>
<dbReference type="GeneID" id="9924940"/>
<dbReference type="RefSeq" id="YP_003986826.1">
    <property type="nucleotide sequence ID" value="NC_014649.1"/>
</dbReference>
<evidence type="ECO:0000313" key="8">
    <source>
        <dbReference type="Proteomes" id="UP000241474"/>
    </source>
</evidence>
<evidence type="ECO:0000313" key="2">
    <source>
        <dbReference type="EMBL" id="ADO18139.1"/>
    </source>
</evidence>
<dbReference type="EMBL" id="KM982401">
    <property type="protein sequence ID" value="AKI79092.1"/>
    <property type="molecule type" value="Genomic_DNA"/>
</dbReference>
<reference evidence="2 6" key="2">
    <citation type="journal article" date="2011" name="Virol. J.">
        <title>Breaking the 1000-gene barrier for Mimivirus using ultra-deep genome and transcriptome sequencing.</title>
        <authorList>
            <person name="Legendre M."/>
            <person name="Santini S."/>
            <person name="Rico A."/>
            <person name="Abergel C."/>
            <person name="Claverie J.M."/>
        </authorList>
    </citation>
    <scope>NUCLEOTIDE SEQUENCE [LARGE SCALE GENOMIC DNA]</scope>
</reference>
<dbReference type="OrthoDB" id="19229at10239"/>
<dbReference type="Proteomes" id="UP000274448">
    <property type="component" value="Segment"/>
</dbReference>
<evidence type="ECO:0000313" key="4">
    <source>
        <dbReference type="EMBL" id="AKI79092.1"/>
    </source>
</evidence>
<feature type="transmembrane region" description="Helical" evidence="1">
    <location>
        <begin position="178"/>
        <end position="202"/>
    </location>
</feature>
<dbReference type="Proteomes" id="UP000240552">
    <property type="component" value="Segment"/>
</dbReference>
<sequence>MGASASTNEQIIENRILNEAYNSCPSVGTANVTTLSGIKFEAPANCNPPSAFVIGQTATVDSNCLLTSLQKGAASAASKLSSQSKAGLGISVSTNISEVENSIANITNNTCAGLATNNVVDITDTVIKACQFRVVQNASSKVSCQINNTQNLISKIAADATSQAKGGSLFGDLFGGGLGGIIAAIIIIVIIAVIIGAVVYFIKQSSKNKGAEKIIENPETAALLVGGFKSFIGGASDFVDGLKKTNMYKFIVLLIMVLIIVILLKTLDIPNPINHPNDSNRIY</sequence>
<organismHost>
    <name type="scientific">Acanthamoeba polyphaga</name>
    <name type="common">Amoeba</name>
    <dbReference type="NCBI Taxonomy" id="5757"/>
</organismHost>
<evidence type="ECO:0000313" key="5">
    <source>
        <dbReference type="EMBL" id="AKI80988.1"/>
    </source>
</evidence>
<evidence type="ECO:0000256" key="1">
    <source>
        <dbReference type="SAM" id="Phobius"/>
    </source>
</evidence>
<dbReference type="Proteomes" id="UP000201519">
    <property type="component" value="Segment"/>
</dbReference>
<dbReference type="EMBL" id="KM982403">
    <property type="protein sequence ID" value="AKI80988.1"/>
    <property type="molecule type" value="Genomic_DNA"/>
</dbReference>
<keyword evidence="1" id="KW-1133">Transmembrane helix</keyword>
<proteinExistence type="predicted"/>
<evidence type="ECO:0000313" key="7">
    <source>
        <dbReference type="Proteomes" id="UP000240552"/>
    </source>
</evidence>
<accession>A0A0G2Y571</accession>
<keyword evidence="6" id="KW-1185">Reference proteome</keyword>
<dbReference type="EMBL" id="HQ336222">
    <property type="protein sequence ID" value="ADO18139.1"/>
    <property type="molecule type" value="Genomic_DNA"/>
</dbReference>
<gene>
    <name evidence="2" type="primary">L323</name>
    <name evidence="3" type="ORF">MIMI_L323</name>
</gene>
<protein>
    <submittedName>
        <fullName evidence="3">Myristoylated virion protein A</fullName>
    </submittedName>
    <submittedName>
        <fullName evidence="4">Putative myristoylated membrane protein</fullName>
    </submittedName>
    <submittedName>
        <fullName evidence="2">Uncharacterized myristoylated membrane protein</fullName>
    </submittedName>
</protein>
<keyword evidence="1" id="KW-0812">Transmembrane</keyword>
<evidence type="ECO:0000313" key="3">
    <source>
        <dbReference type="EMBL" id="AEJ34562.1"/>
    </source>
</evidence>
<dbReference type="KEGG" id="vg:9924940"/>
<dbReference type="SMR" id="A0A0G2Y571"/>
<reference evidence="8 9" key="3">
    <citation type="submission" date="2014-10" db="EMBL/GenBank/DDBJ databases">
        <title>Pan-genome analysis of Brazilian lineage A amoebal mimiviruses.</title>
        <authorList>
            <person name="Assis F.L."/>
            <person name="Abrahao J.S."/>
            <person name="Kroon E.G."/>
            <person name="Dornas F.P."/>
            <person name="Andrade K.R."/>
            <person name="Borato P.V.M."/>
            <person name="Pilotto M.R."/>
            <person name="Benamar S."/>
            <person name="LaScola B."/>
            <person name="Colson P."/>
        </authorList>
    </citation>
    <scope>NUCLEOTIDE SEQUENCE [LARGE SCALE GENOMIC DNA]</scope>
    <source>
        <strain evidence="5 9">Amazonia</strain>
        <strain evidence="4 8">Oyster</strain>
    </source>
</reference>
<evidence type="ECO:0000313" key="6">
    <source>
        <dbReference type="Proteomes" id="UP000201519"/>
    </source>
</evidence>
<name>A0A0G2Y571_MIMIV</name>
<organism evidence="2 6">
    <name type="scientific">Acanthamoeba polyphaga mimivirus</name>
    <name type="common">APMV</name>
    <dbReference type="NCBI Taxonomy" id="212035"/>
    <lineage>
        <taxon>Viruses</taxon>
        <taxon>Varidnaviria</taxon>
        <taxon>Bamfordvirae</taxon>
        <taxon>Nucleocytoviricota</taxon>
        <taxon>Megaviricetes</taxon>
        <taxon>Imitervirales</taxon>
        <taxon>Mimiviridae</taxon>
        <taxon>Megamimivirinae</taxon>
        <taxon>Mimivirus</taxon>
        <taxon>Mimivirus bradfordmassiliense</taxon>
    </lineage>
</organism>
<dbReference type="EMBL" id="JN036606">
    <property type="protein sequence ID" value="AEJ34562.1"/>
    <property type="molecule type" value="Genomic_DNA"/>
</dbReference>
<keyword evidence="1" id="KW-0472">Membrane</keyword>
<reference evidence="3 7" key="1">
    <citation type="journal article" date="2011" name="Proc. Natl. Acad. Sci. U.S.A.">
        <title>Mimivirus shows dramatic genome reduction after intraamoebal culture.</title>
        <authorList>
            <person name="Boyer M."/>
            <person name="Azza S."/>
            <person name="Barrassi L."/>
            <person name="Klose T."/>
            <person name="Campocasso A."/>
            <person name="Pagnier I."/>
            <person name="Fournous G."/>
            <person name="Borg A."/>
            <person name="Robert C."/>
            <person name="Zhang X."/>
            <person name="Desnues C."/>
            <person name="Henrissat B."/>
            <person name="Rossmann M.G."/>
            <person name="La Scola B."/>
            <person name="Raoult D."/>
        </authorList>
    </citation>
    <scope>NUCLEOTIDE SEQUENCE [LARGE SCALE GENOMIC DNA]</scope>
    <source>
        <strain evidence="3">M4</strain>
    </source>
</reference>
<dbReference type="Proteomes" id="UP000241474">
    <property type="component" value="Segment"/>
</dbReference>
<evidence type="ECO:0000313" key="9">
    <source>
        <dbReference type="Proteomes" id="UP000274448"/>
    </source>
</evidence>